<dbReference type="Gramene" id="TVU18284">
    <property type="protein sequence ID" value="TVU18284"/>
    <property type="gene ID" value="EJB05_34373"/>
</dbReference>
<evidence type="ECO:0000313" key="3">
    <source>
        <dbReference type="EMBL" id="TVU18284.1"/>
    </source>
</evidence>
<dbReference type="InterPro" id="IPR001810">
    <property type="entry name" value="F-box_dom"/>
</dbReference>
<dbReference type="SUPFAM" id="SSF81383">
    <property type="entry name" value="F-box domain"/>
    <property type="match status" value="1"/>
</dbReference>
<sequence>MSYPDPNKKKTAVAGGGLPDDPLVEILSRVSIKDLHRSKCVARAWRDLVDGPHHRTRLPQTLQGFFFMDEDNYSRGGRFGFVSLLSRSVVDTSFSFLMRRRRQQEIKVLTLADSCNGLFLFDHGLRSSEPSDRFGYVVCNPATKHWVTVPRCDVYHTSRDPRYSYLLFDPVASSHFHLVQFWSECRRLVAESSEEESEDEHSSSEDESEDEHTSSSEEDSSMSEMDEEYPGCRQMGRSDESEEEEWSFSGEEELSRISVHSYSSETGMWTHIPSDLDEQGLEGWWHQGLIPSRGPRCAFLNGMLHIMISDRDEIAAVDARGTT</sequence>
<feature type="non-terminal residue" evidence="3">
    <location>
        <position position="1"/>
    </location>
</feature>
<dbReference type="PANTHER" id="PTHR35546">
    <property type="entry name" value="F-BOX PROTEIN INTERACTION DOMAIN PROTEIN-RELATED"/>
    <property type="match status" value="1"/>
</dbReference>
<evidence type="ECO:0000313" key="4">
    <source>
        <dbReference type="Proteomes" id="UP000324897"/>
    </source>
</evidence>
<proteinExistence type="predicted"/>
<organism evidence="3 4">
    <name type="scientific">Eragrostis curvula</name>
    <name type="common">weeping love grass</name>
    <dbReference type="NCBI Taxonomy" id="38414"/>
    <lineage>
        <taxon>Eukaryota</taxon>
        <taxon>Viridiplantae</taxon>
        <taxon>Streptophyta</taxon>
        <taxon>Embryophyta</taxon>
        <taxon>Tracheophyta</taxon>
        <taxon>Spermatophyta</taxon>
        <taxon>Magnoliopsida</taxon>
        <taxon>Liliopsida</taxon>
        <taxon>Poales</taxon>
        <taxon>Poaceae</taxon>
        <taxon>PACMAD clade</taxon>
        <taxon>Chloridoideae</taxon>
        <taxon>Eragrostideae</taxon>
        <taxon>Eragrostidinae</taxon>
        <taxon>Eragrostis</taxon>
    </lineage>
</organism>
<feature type="region of interest" description="Disordered" evidence="1">
    <location>
        <begin position="192"/>
        <end position="252"/>
    </location>
</feature>
<protein>
    <recommendedName>
        <fullName evidence="2">F-box domain-containing protein</fullName>
    </recommendedName>
</protein>
<reference evidence="3 4" key="1">
    <citation type="journal article" date="2019" name="Sci. Rep.">
        <title>A high-quality genome of Eragrostis curvula grass provides insights into Poaceae evolution and supports new strategies to enhance forage quality.</title>
        <authorList>
            <person name="Carballo J."/>
            <person name="Santos B.A.C.M."/>
            <person name="Zappacosta D."/>
            <person name="Garbus I."/>
            <person name="Selva J.P."/>
            <person name="Gallo C.A."/>
            <person name="Diaz A."/>
            <person name="Albertini E."/>
            <person name="Caccamo M."/>
            <person name="Echenique V."/>
        </authorList>
    </citation>
    <scope>NUCLEOTIDE SEQUENCE [LARGE SCALE GENOMIC DNA]</scope>
    <source>
        <strain evidence="4">cv. Victoria</strain>
        <tissue evidence="3">Leaf</tissue>
    </source>
</reference>
<keyword evidence="4" id="KW-1185">Reference proteome</keyword>
<gene>
    <name evidence="3" type="ORF">EJB05_34373</name>
</gene>
<dbReference type="AlphaFoldDB" id="A0A5J9U3Y4"/>
<feature type="domain" description="F-box" evidence="2">
    <location>
        <begin position="18"/>
        <end position="57"/>
    </location>
</feature>
<feature type="compositionally biased region" description="Acidic residues" evidence="1">
    <location>
        <begin position="240"/>
        <end position="252"/>
    </location>
</feature>
<dbReference type="Gene3D" id="1.20.1280.50">
    <property type="match status" value="1"/>
</dbReference>
<evidence type="ECO:0000259" key="2">
    <source>
        <dbReference type="SMART" id="SM00256"/>
    </source>
</evidence>
<dbReference type="InterPro" id="IPR036047">
    <property type="entry name" value="F-box-like_dom_sf"/>
</dbReference>
<accession>A0A5J9U3Y4</accession>
<dbReference type="Pfam" id="PF00646">
    <property type="entry name" value="F-box"/>
    <property type="match status" value="1"/>
</dbReference>
<dbReference type="PANTHER" id="PTHR35546:SF24">
    <property type="entry name" value="F-BOX DOMAIN-CONTAINING PROTEIN"/>
    <property type="match status" value="1"/>
</dbReference>
<dbReference type="InterPro" id="IPR055290">
    <property type="entry name" value="At3g26010-like"/>
</dbReference>
<comment type="caution">
    <text evidence="3">The sequence shown here is derived from an EMBL/GenBank/DDBJ whole genome shotgun (WGS) entry which is preliminary data.</text>
</comment>
<dbReference type="OrthoDB" id="669363at2759"/>
<name>A0A5J9U3Y4_9POAL</name>
<dbReference type="Proteomes" id="UP000324897">
    <property type="component" value="Chromosome 7"/>
</dbReference>
<feature type="compositionally biased region" description="Acidic residues" evidence="1">
    <location>
        <begin position="192"/>
        <end position="229"/>
    </location>
</feature>
<dbReference type="SMART" id="SM00256">
    <property type="entry name" value="FBOX"/>
    <property type="match status" value="1"/>
</dbReference>
<dbReference type="EMBL" id="RWGY01000029">
    <property type="protein sequence ID" value="TVU18284.1"/>
    <property type="molecule type" value="Genomic_DNA"/>
</dbReference>
<evidence type="ECO:0000256" key="1">
    <source>
        <dbReference type="SAM" id="MobiDB-lite"/>
    </source>
</evidence>